<dbReference type="Proteomes" id="UP000807371">
    <property type="component" value="Unassembled WGS sequence"/>
</dbReference>
<gene>
    <name evidence="3" type="ORF">IHE55_00080</name>
</gene>
<dbReference type="RefSeq" id="WP_197987125.1">
    <property type="nucleotide sequence ID" value="NZ_JACYXC010000001.1"/>
</dbReference>
<reference evidence="3 4" key="1">
    <citation type="submission" date="2020-09" db="EMBL/GenBank/DDBJ databases">
        <title>Biosynthesis of the nuclear factor of activated T cells inhibitor NFAT-133 and its congeners in Streptomyces pactum.</title>
        <authorList>
            <person name="Zhou W."/>
            <person name="Posri P."/>
            <person name="Abugrain M.E."/>
            <person name="Weisberg A.J."/>
            <person name="Chang J.H."/>
            <person name="Mahmud T."/>
        </authorList>
    </citation>
    <scope>NUCLEOTIDE SEQUENCE [LARGE SCALE GENOMIC DNA]</scope>
    <source>
        <strain evidence="3 4">ATCC 27456</strain>
    </source>
</reference>
<dbReference type="GO" id="GO:0016853">
    <property type="term" value="F:isomerase activity"/>
    <property type="evidence" value="ECO:0007669"/>
    <property type="project" value="UniProtKB-KW"/>
</dbReference>
<comment type="similarity">
    <text evidence="1">Belongs to the PhzF family.</text>
</comment>
<evidence type="ECO:0000256" key="1">
    <source>
        <dbReference type="ARBA" id="ARBA00008270"/>
    </source>
</evidence>
<dbReference type="PIRSF" id="PIRSF016184">
    <property type="entry name" value="PhzC_PhzF"/>
    <property type="match status" value="1"/>
</dbReference>
<organism evidence="3 4">
    <name type="scientific">Streptomyces pactum</name>
    <dbReference type="NCBI Taxonomy" id="68249"/>
    <lineage>
        <taxon>Bacteria</taxon>
        <taxon>Bacillati</taxon>
        <taxon>Actinomycetota</taxon>
        <taxon>Actinomycetes</taxon>
        <taxon>Kitasatosporales</taxon>
        <taxon>Streptomycetaceae</taxon>
        <taxon>Streptomyces</taxon>
    </lineage>
</organism>
<keyword evidence="4" id="KW-1185">Reference proteome</keyword>
<dbReference type="SUPFAM" id="SSF54506">
    <property type="entry name" value="Diaminopimelate epimerase-like"/>
    <property type="match status" value="1"/>
</dbReference>
<dbReference type="Gene3D" id="3.10.310.10">
    <property type="entry name" value="Diaminopimelate Epimerase, Chain A, domain 1"/>
    <property type="match status" value="2"/>
</dbReference>
<sequence>MRVLYQVDAFTRTPFTGNPAGVVLGADGMSEAEMLAVARELNNSETAFVLPADAADHDVRVRFFTPTTEVPTCGHATVGAHFARAVEYGLPSCSLRQKTGRGLIQDVEIHRDGGRVRIGMRQGAAEFGPELNGAQVDRLLRALGAGLGDLAENGPVQVVSTGHSKVLVELRDRAVLDALRPDPFALTSLSHEVGSNGFFVFTRSTTRSGPLTWSRMFAPAIGITEDPVTGNGHGPLGAYLVRHGLVPATDGRLVFTGRQGMAMGRPGDVRVHVEVRPGGTLAVSITGDAVTAFRAEMAPHAATGTGH</sequence>
<evidence type="ECO:0000313" key="3">
    <source>
        <dbReference type="EMBL" id="MBH5333283.1"/>
    </source>
</evidence>
<evidence type="ECO:0000256" key="2">
    <source>
        <dbReference type="ARBA" id="ARBA00023235"/>
    </source>
</evidence>
<comment type="caution">
    <text evidence="3">The sequence shown here is derived from an EMBL/GenBank/DDBJ whole genome shotgun (WGS) entry which is preliminary data.</text>
</comment>
<name>A0ABS0NDJ3_9ACTN</name>
<dbReference type="NCBIfam" id="TIGR00654">
    <property type="entry name" value="PhzF_family"/>
    <property type="match status" value="1"/>
</dbReference>
<dbReference type="PANTHER" id="PTHR13774">
    <property type="entry name" value="PHENAZINE BIOSYNTHESIS PROTEIN"/>
    <property type="match status" value="1"/>
</dbReference>
<dbReference type="InterPro" id="IPR003719">
    <property type="entry name" value="Phenazine_PhzF-like"/>
</dbReference>
<dbReference type="Pfam" id="PF02567">
    <property type="entry name" value="PhzC-PhzF"/>
    <property type="match status" value="1"/>
</dbReference>
<protein>
    <submittedName>
        <fullName evidence="3">PhzF family phenazine biosynthesis isomerase</fullName>
    </submittedName>
</protein>
<dbReference type="PANTHER" id="PTHR13774:SF39">
    <property type="entry name" value="BIOSYNTHESIS PROTEIN, PUTATIVE-RELATED"/>
    <property type="match status" value="1"/>
</dbReference>
<dbReference type="EMBL" id="JACYXC010000001">
    <property type="protein sequence ID" value="MBH5333283.1"/>
    <property type="molecule type" value="Genomic_DNA"/>
</dbReference>
<proteinExistence type="inferred from homology"/>
<evidence type="ECO:0000313" key="4">
    <source>
        <dbReference type="Proteomes" id="UP000807371"/>
    </source>
</evidence>
<accession>A0ABS0NDJ3</accession>
<keyword evidence="2 3" id="KW-0413">Isomerase</keyword>